<feature type="region of interest" description="Disordered" evidence="9">
    <location>
        <begin position="1471"/>
        <end position="1510"/>
    </location>
</feature>
<feature type="transmembrane region" description="Helical" evidence="10">
    <location>
        <begin position="291"/>
        <end position="310"/>
    </location>
</feature>
<feature type="compositionally biased region" description="Basic and acidic residues" evidence="9">
    <location>
        <begin position="171"/>
        <end position="191"/>
    </location>
</feature>
<dbReference type="PANTHER" id="PTHR15670:SF4">
    <property type="entry name" value="RHO GTPASE-ACTIVATING PROTEIN 11A"/>
    <property type="match status" value="1"/>
</dbReference>
<dbReference type="GO" id="GO:0030003">
    <property type="term" value="P:intracellular monoatomic cation homeostasis"/>
    <property type="evidence" value="ECO:0007669"/>
    <property type="project" value="UniProtKB-ARBA"/>
</dbReference>
<feature type="coiled-coil region" evidence="8">
    <location>
        <begin position="937"/>
        <end position="964"/>
    </location>
</feature>
<feature type="region of interest" description="Disordered" evidence="9">
    <location>
        <begin position="1040"/>
        <end position="1080"/>
    </location>
</feature>
<dbReference type="SUPFAM" id="SSF81995">
    <property type="entry name" value="beta-sandwich domain of Sec23/24"/>
    <property type="match status" value="1"/>
</dbReference>
<dbReference type="SUPFAM" id="SSF57716">
    <property type="entry name" value="Glucocorticoid receptor-like (DNA-binding domain)"/>
    <property type="match status" value="2"/>
</dbReference>
<dbReference type="InterPro" id="IPR001781">
    <property type="entry name" value="Znf_LIM"/>
</dbReference>
<dbReference type="InterPro" id="IPR058533">
    <property type="entry name" value="Cation_efflux_TM"/>
</dbReference>
<organism evidence="13 14">
    <name type="scientific">Mucor saturninus</name>
    <dbReference type="NCBI Taxonomy" id="64648"/>
    <lineage>
        <taxon>Eukaryota</taxon>
        <taxon>Fungi</taxon>
        <taxon>Fungi incertae sedis</taxon>
        <taxon>Mucoromycota</taxon>
        <taxon>Mucoromycotina</taxon>
        <taxon>Mucoromycetes</taxon>
        <taxon>Mucorales</taxon>
        <taxon>Mucorineae</taxon>
        <taxon>Mucoraceae</taxon>
        <taxon>Mucor</taxon>
    </lineage>
</organism>
<dbReference type="Pfam" id="PF01545">
    <property type="entry name" value="Cation_efflux"/>
    <property type="match status" value="1"/>
</dbReference>
<evidence type="ECO:0000256" key="4">
    <source>
        <dbReference type="ARBA" id="ARBA00022833"/>
    </source>
</evidence>
<evidence type="ECO:0000256" key="10">
    <source>
        <dbReference type="SAM" id="Phobius"/>
    </source>
</evidence>
<dbReference type="InterPro" id="IPR042869">
    <property type="entry name" value="ARHGAP11A/B"/>
</dbReference>
<dbReference type="PANTHER" id="PTHR15670">
    <property type="entry name" value="RHO GTPASE ACTIVATING PROTEIN 11A"/>
    <property type="match status" value="1"/>
</dbReference>
<evidence type="ECO:0000256" key="7">
    <source>
        <dbReference type="PROSITE-ProRule" id="PRU00125"/>
    </source>
</evidence>
<dbReference type="GO" id="GO:0046872">
    <property type="term" value="F:metal ion binding"/>
    <property type="evidence" value="ECO:0007669"/>
    <property type="project" value="UniProtKB-KW"/>
</dbReference>
<dbReference type="Pfam" id="PF00620">
    <property type="entry name" value="RhoGAP"/>
    <property type="match status" value="1"/>
</dbReference>
<dbReference type="InterPro" id="IPR027469">
    <property type="entry name" value="Cation_efflux_TMD_sf"/>
</dbReference>
<dbReference type="InterPro" id="IPR000198">
    <property type="entry name" value="RhoGAP_dom"/>
</dbReference>
<dbReference type="GO" id="GO:0007165">
    <property type="term" value="P:signal transduction"/>
    <property type="evidence" value="ECO:0007669"/>
    <property type="project" value="InterPro"/>
</dbReference>
<feature type="region of interest" description="Disordered" evidence="9">
    <location>
        <begin position="1"/>
        <end position="21"/>
    </location>
</feature>
<dbReference type="SMART" id="SM00324">
    <property type="entry name" value="RhoGAP"/>
    <property type="match status" value="1"/>
</dbReference>
<evidence type="ECO:0000313" key="13">
    <source>
        <dbReference type="EMBL" id="KAG2201679.1"/>
    </source>
</evidence>
<keyword evidence="7" id="KW-0440">LIM domain</keyword>
<feature type="compositionally biased region" description="Polar residues" evidence="9">
    <location>
        <begin position="1432"/>
        <end position="1455"/>
    </location>
</feature>
<comment type="caution">
    <text evidence="13">The sequence shown here is derived from an EMBL/GenBank/DDBJ whole genome shotgun (WGS) entry which is preliminary data.</text>
</comment>
<feature type="compositionally biased region" description="Polar residues" evidence="9">
    <location>
        <begin position="1489"/>
        <end position="1503"/>
    </location>
</feature>
<feature type="domain" description="Rho-GAP" evidence="12">
    <location>
        <begin position="1176"/>
        <end position="1379"/>
    </location>
</feature>
<dbReference type="GO" id="GO:0016020">
    <property type="term" value="C:membrane"/>
    <property type="evidence" value="ECO:0007669"/>
    <property type="project" value="UniProtKB-SubCell"/>
</dbReference>
<protein>
    <submittedName>
        <fullName evidence="13">Uncharacterized protein</fullName>
    </submittedName>
</protein>
<dbReference type="PROSITE" id="PS50238">
    <property type="entry name" value="RHOGAP"/>
    <property type="match status" value="1"/>
</dbReference>
<keyword evidence="4 7" id="KW-0862">Zinc</keyword>
<dbReference type="Gene3D" id="1.10.555.10">
    <property type="entry name" value="Rho GTPase activation protein"/>
    <property type="match status" value="1"/>
</dbReference>
<dbReference type="GO" id="GO:0008324">
    <property type="term" value="F:monoatomic cation transmembrane transporter activity"/>
    <property type="evidence" value="ECO:0007669"/>
    <property type="project" value="InterPro"/>
</dbReference>
<evidence type="ECO:0000256" key="8">
    <source>
        <dbReference type="SAM" id="Coils"/>
    </source>
</evidence>
<reference evidence="13" key="1">
    <citation type="submission" date="2020-12" db="EMBL/GenBank/DDBJ databases">
        <title>Metabolic potential, ecology and presence of endohyphal bacteria is reflected in genomic diversity of Mucoromycotina.</title>
        <authorList>
            <person name="Muszewska A."/>
            <person name="Okrasinska A."/>
            <person name="Steczkiewicz K."/>
            <person name="Drgas O."/>
            <person name="Orlowska M."/>
            <person name="Perlinska-Lenart U."/>
            <person name="Aleksandrzak-Piekarczyk T."/>
            <person name="Szatraj K."/>
            <person name="Zielenkiewicz U."/>
            <person name="Pilsyk S."/>
            <person name="Malc E."/>
            <person name="Mieczkowski P."/>
            <person name="Kruszewska J.S."/>
            <person name="Biernat P."/>
            <person name="Pawlowska J."/>
        </authorList>
    </citation>
    <scope>NUCLEOTIDE SEQUENCE</scope>
    <source>
        <strain evidence="13">WA0000017839</strain>
    </source>
</reference>
<dbReference type="SUPFAM" id="SSF161111">
    <property type="entry name" value="Cation efflux protein transmembrane domain-like"/>
    <property type="match status" value="1"/>
</dbReference>
<evidence type="ECO:0000256" key="5">
    <source>
        <dbReference type="ARBA" id="ARBA00022989"/>
    </source>
</evidence>
<keyword evidence="14" id="KW-1185">Reference proteome</keyword>
<feature type="transmembrane region" description="Helical" evidence="10">
    <location>
        <begin position="375"/>
        <end position="397"/>
    </location>
</feature>
<evidence type="ECO:0000259" key="11">
    <source>
        <dbReference type="PROSITE" id="PS50023"/>
    </source>
</evidence>
<keyword evidence="6 10" id="KW-0472">Membrane</keyword>
<feature type="compositionally biased region" description="Polar residues" evidence="9">
    <location>
        <begin position="1047"/>
        <end position="1067"/>
    </location>
</feature>
<comment type="subcellular location">
    <subcellularLocation>
        <location evidence="1">Membrane</location>
        <topology evidence="1">Multi-pass membrane protein</topology>
    </subcellularLocation>
</comment>
<feature type="region of interest" description="Disordered" evidence="9">
    <location>
        <begin position="101"/>
        <end position="198"/>
    </location>
</feature>
<feature type="region of interest" description="Disordered" evidence="9">
    <location>
        <begin position="1422"/>
        <end position="1455"/>
    </location>
</feature>
<evidence type="ECO:0000256" key="1">
    <source>
        <dbReference type="ARBA" id="ARBA00004141"/>
    </source>
</evidence>
<feature type="compositionally biased region" description="Basic and acidic residues" evidence="9">
    <location>
        <begin position="105"/>
        <end position="134"/>
    </location>
</feature>
<evidence type="ECO:0000313" key="14">
    <source>
        <dbReference type="Proteomes" id="UP000603453"/>
    </source>
</evidence>
<evidence type="ECO:0000256" key="9">
    <source>
        <dbReference type="SAM" id="MobiDB-lite"/>
    </source>
</evidence>
<evidence type="ECO:0000259" key="12">
    <source>
        <dbReference type="PROSITE" id="PS50238"/>
    </source>
</evidence>
<dbReference type="CDD" id="cd09392">
    <property type="entry name" value="LIM2_Lrg1p_like"/>
    <property type="match status" value="1"/>
</dbReference>
<name>A0A8H7QZI0_9FUNG</name>
<dbReference type="OrthoDB" id="20689at2759"/>
<gene>
    <name evidence="13" type="ORF">INT47_003905</name>
</gene>
<evidence type="ECO:0000256" key="6">
    <source>
        <dbReference type="ARBA" id="ARBA00023136"/>
    </source>
</evidence>
<dbReference type="Pfam" id="PF00412">
    <property type="entry name" value="LIM"/>
    <property type="match status" value="1"/>
</dbReference>
<feature type="domain" description="LIM zinc-binding" evidence="11">
    <location>
        <begin position="530"/>
        <end position="590"/>
    </location>
</feature>
<keyword evidence="8" id="KW-0175">Coiled coil</keyword>
<dbReference type="SMART" id="SM00132">
    <property type="entry name" value="LIM"/>
    <property type="match status" value="2"/>
</dbReference>
<feature type="compositionally biased region" description="Basic residues" evidence="9">
    <location>
        <begin position="158"/>
        <end position="170"/>
    </location>
</feature>
<dbReference type="GO" id="GO:0005096">
    <property type="term" value="F:GTPase activator activity"/>
    <property type="evidence" value="ECO:0007669"/>
    <property type="project" value="TreeGrafter"/>
</dbReference>
<dbReference type="SUPFAM" id="SSF48350">
    <property type="entry name" value="GTPase activation domain, GAP"/>
    <property type="match status" value="1"/>
</dbReference>
<keyword evidence="2 10" id="KW-0812">Transmembrane</keyword>
<evidence type="ECO:0000256" key="2">
    <source>
        <dbReference type="ARBA" id="ARBA00022692"/>
    </source>
</evidence>
<dbReference type="Gene3D" id="1.20.1510.10">
    <property type="entry name" value="Cation efflux protein transmembrane domain"/>
    <property type="match status" value="1"/>
</dbReference>
<feature type="compositionally biased region" description="Basic and acidic residues" evidence="9">
    <location>
        <begin position="144"/>
        <end position="157"/>
    </location>
</feature>
<dbReference type="Gene3D" id="2.10.110.10">
    <property type="entry name" value="Cysteine Rich Protein"/>
    <property type="match status" value="2"/>
</dbReference>
<feature type="domain" description="LIM zinc-binding" evidence="11">
    <location>
        <begin position="832"/>
        <end position="895"/>
    </location>
</feature>
<feature type="transmembrane region" description="Helical" evidence="10">
    <location>
        <begin position="251"/>
        <end position="271"/>
    </location>
</feature>
<proteinExistence type="predicted"/>
<feature type="transmembrane region" description="Helical" evidence="10">
    <location>
        <begin position="221"/>
        <end position="239"/>
    </location>
</feature>
<dbReference type="Proteomes" id="UP000603453">
    <property type="component" value="Unassembled WGS sequence"/>
</dbReference>
<keyword evidence="3 7" id="KW-0479">Metal-binding</keyword>
<dbReference type="PROSITE" id="PS50023">
    <property type="entry name" value="LIM_DOMAIN_2"/>
    <property type="match status" value="2"/>
</dbReference>
<dbReference type="EMBL" id="JAEPRD010000069">
    <property type="protein sequence ID" value="KAG2201679.1"/>
    <property type="molecule type" value="Genomic_DNA"/>
</dbReference>
<keyword evidence="5 10" id="KW-1133">Transmembrane helix</keyword>
<sequence>MHQTRQFTKRRPQSPSTTQQNSIDALQIGGNKLPRSGLAIQSNAPTHIAQRSTPIRTEVHEHHQAAVTSPYAPAQHKKLDDGHGHQHAAPDYGFKQVHHNHNQHVGHDHSGHDHSGHSHGGHDHSNHAGHDHSGHNHASVHSHAMHDHSGHSHDHSGHNHAGHNHAGHSHTGHDHGAHSHDHGAHSHDHSGHSHASFPQVYTPPLPSYSSILASLGPHQQVLFTCFLGHFAIGIIVWWLGASRESLGVVGFSYLVLFDAFGILNNLVSNVLEMNPAFNTSSTKRPFGVKRFELVFALANTIFLLFGTMYTSKESLEHLLLEVHGDHHAMGASVVSNIKLKNHENLVNLRSRSNNGEYSYNDMKSEGGLESVKSNIYSLSVVCTGGIVFMVHLLGIGSPTLDKIMAMGESALMLYLGGPTAAALAKVLLQTMPDSLQSRVDNNLRMVQQNPNVVSIDKVHFWQNSYGKCIGTAEIVVRPEANEDAVLENSFHLLENLDCNEPVADKFFPIELDDGLQKPLCERDYFKRLNLACDNCGEALRGSYITAVGKKFHLEHFCCSVCSVVFGPDDSYYEHDTNVYCHYHYSIQFAIKCIGCETAILKQFVEINRNNVDEHWHPECYMIHKFWNVKLALSFGHDEPTSSNMDLSHMSSDELKDTQTIMEEKVYRIWTVLSAFEESAAGCISDMLLHVSEGGYADGVKMADYFVTHVDVLFTAIDDLANAYFAQTGEELYYDRESSMLCKKVSNFFSLFSHTQESGLRKIGITQDLLSLVTGLAHYLKVLIRIGLTGALRLETKNDSRSGAISRFLSQLMELANKKRQHLHEADYTVSSDLCQFCRKACEDACYRYGAYLWHDACFACSTCCAPLRNEYADAYIDNTSLSITCKKCIQHTEGYSQGVEYISKLKQSSFLLRVALRRLYSLLNVPDPMVAYYGQTGDQLHQQLQQQQQQQQQLQMQQQQHHQQQQLQQQHQQAQSVPLPRQIPQIPKDEHLPNEEIHLNDIKRMKSTHMNRKITNSHRVGKRSTLMETPSPNVAYVANKTDESESRPASVSTDTSATRRSSNNNEMGNGHGGDFSQLSLSSLNTSHHTYHHQYTKSVPMAKSFYFAELGALQHFMLKHIAVLYLEEILHEHFTLEELADLIDDKKNSTLWGKFVTSLKAGGNKKAPRPKEGTFGVPIDVLVEKNGIESNLGVGPTRIIKIPSFIDDCVSAMKQMDMSVEGIFRKNGNIRGLKELREEIDRNPTGVQLLNETPIQVAALIKKFLRELPDPLLTFRLHRLFITAQKLESESDRKRVTHLACCLLPKANRDTMEVLFIFMKWVSQFAHMEDDSGSKMHIVNLSTVLAPNILYSKSKDPIKDESLYAIETVTMMLQNAEEFASVPEDFIPLLQNLSYEEGDMELNVRHILKKCEVVMKLKRSNAAGGPIPPQLPRQHSSPAAVSTVSNMNDPSYTQQDRTNYYLSSSPVHDDELDADFQRNKNGLAPAPIIRSQSSSQLNATTGQTLKKEPVQ</sequence>
<dbReference type="PROSITE" id="PS00478">
    <property type="entry name" value="LIM_DOMAIN_1"/>
    <property type="match status" value="2"/>
</dbReference>
<accession>A0A8H7QZI0</accession>
<dbReference type="GO" id="GO:0098771">
    <property type="term" value="P:inorganic ion homeostasis"/>
    <property type="evidence" value="ECO:0007669"/>
    <property type="project" value="UniProtKB-ARBA"/>
</dbReference>
<dbReference type="InterPro" id="IPR008936">
    <property type="entry name" value="Rho_GTPase_activation_prot"/>
</dbReference>
<feature type="transmembrane region" description="Helical" evidence="10">
    <location>
        <begin position="409"/>
        <end position="428"/>
    </location>
</feature>
<evidence type="ECO:0000256" key="3">
    <source>
        <dbReference type="ARBA" id="ARBA00022723"/>
    </source>
</evidence>